<organism evidence="5 8">
    <name type="scientific">Medicago truncatula</name>
    <name type="common">Barrel medic</name>
    <name type="synonym">Medicago tribuloides</name>
    <dbReference type="NCBI Taxonomy" id="3880"/>
    <lineage>
        <taxon>Eukaryota</taxon>
        <taxon>Viridiplantae</taxon>
        <taxon>Streptophyta</taxon>
        <taxon>Embryophyta</taxon>
        <taxon>Tracheophyta</taxon>
        <taxon>Spermatophyta</taxon>
        <taxon>Magnoliopsida</taxon>
        <taxon>eudicotyledons</taxon>
        <taxon>Gunneridae</taxon>
        <taxon>Pentapetalae</taxon>
        <taxon>rosids</taxon>
        <taxon>fabids</taxon>
        <taxon>Fabales</taxon>
        <taxon>Fabaceae</taxon>
        <taxon>Papilionoideae</taxon>
        <taxon>50 kb inversion clade</taxon>
        <taxon>NPAAA clade</taxon>
        <taxon>Hologalegina</taxon>
        <taxon>IRL clade</taxon>
        <taxon>Trifolieae</taxon>
        <taxon>Medicago</taxon>
    </lineage>
</organism>
<reference evidence="7" key="3">
    <citation type="submission" date="2015-04" db="UniProtKB">
        <authorList>
            <consortium name="EnsemblPlants"/>
        </authorList>
    </citation>
    <scope>IDENTIFICATION</scope>
    <source>
        <strain evidence="7">cv. Jemalong A17</strain>
    </source>
</reference>
<dbReference type="EMBL" id="CM001224">
    <property type="protein sequence ID" value="AET01163.2"/>
    <property type="molecule type" value="Genomic_DNA"/>
</dbReference>
<evidence type="ECO:0000256" key="4">
    <source>
        <dbReference type="SAM" id="MobiDB-lite"/>
    </source>
</evidence>
<dbReference type="Pfam" id="PF12854">
    <property type="entry name" value="PPR_1"/>
    <property type="match status" value="1"/>
</dbReference>
<feature type="repeat" description="PPR" evidence="3">
    <location>
        <begin position="162"/>
        <end position="196"/>
    </location>
</feature>
<dbReference type="InterPro" id="IPR050667">
    <property type="entry name" value="PPR-containing_protein"/>
</dbReference>
<evidence type="ECO:0000313" key="7">
    <source>
        <dbReference type="EnsemblPlants" id="AET01163"/>
    </source>
</evidence>
<feature type="repeat" description="PPR" evidence="3">
    <location>
        <begin position="268"/>
        <end position="302"/>
    </location>
</feature>
<evidence type="ECO:0000313" key="9">
    <source>
        <dbReference type="Proteomes" id="UP000265566"/>
    </source>
</evidence>
<dbReference type="InterPro" id="IPR002885">
    <property type="entry name" value="PPR_rpt"/>
</dbReference>
<dbReference type="Proteomes" id="UP000265566">
    <property type="component" value="Chromosome 8"/>
</dbReference>
<reference evidence="5 8" key="1">
    <citation type="journal article" date="2011" name="Nature">
        <title>The Medicago genome provides insight into the evolution of rhizobial symbioses.</title>
        <authorList>
            <person name="Young N.D."/>
            <person name="Debelle F."/>
            <person name="Oldroyd G.E."/>
            <person name="Geurts R."/>
            <person name="Cannon S.B."/>
            <person name="Udvardi M.K."/>
            <person name="Benedito V.A."/>
            <person name="Mayer K.F."/>
            <person name="Gouzy J."/>
            <person name="Schoof H."/>
            <person name="Van de Peer Y."/>
            <person name="Proost S."/>
            <person name="Cook D.R."/>
            <person name="Meyers B.C."/>
            <person name="Spannagl M."/>
            <person name="Cheung F."/>
            <person name="De Mita S."/>
            <person name="Krishnakumar V."/>
            <person name="Gundlach H."/>
            <person name="Zhou S."/>
            <person name="Mudge J."/>
            <person name="Bharti A.K."/>
            <person name="Murray J.D."/>
            <person name="Naoumkina M.A."/>
            <person name="Rosen B."/>
            <person name="Silverstein K.A."/>
            <person name="Tang H."/>
            <person name="Rombauts S."/>
            <person name="Zhao P.X."/>
            <person name="Zhou P."/>
            <person name="Barbe V."/>
            <person name="Bardou P."/>
            <person name="Bechner M."/>
            <person name="Bellec A."/>
            <person name="Berger A."/>
            <person name="Berges H."/>
            <person name="Bidwell S."/>
            <person name="Bisseling T."/>
            <person name="Choisne N."/>
            <person name="Couloux A."/>
            <person name="Denny R."/>
            <person name="Deshpande S."/>
            <person name="Dai X."/>
            <person name="Doyle J.J."/>
            <person name="Dudez A.M."/>
            <person name="Farmer A.D."/>
            <person name="Fouteau S."/>
            <person name="Franken C."/>
            <person name="Gibelin C."/>
            <person name="Gish J."/>
            <person name="Goldstein S."/>
            <person name="Gonzalez A.J."/>
            <person name="Green P.J."/>
            <person name="Hallab A."/>
            <person name="Hartog M."/>
            <person name="Hua A."/>
            <person name="Humphray S.J."/>
            <person name="Jeong D.H."/>
            <person name="Jing Y."/>
            <person name="Jocker A."/>
            <person name="Kenton S.M."/>
            <person name="Kim D.J."/>
            <person name="Klee K."/>
            <person name="Lai H."/>
            <person name="Lang C."/>
            <person name="Lin S."/>
            <person name="Macmil S.L."/>
            <person name="Magdelenat G."/>
            <person name="Matthews L."/>
            <person name="McCorrison J."/>
            <person name="Monaghan E.L."/>
            <person name="Mun J.H."/>
            <person name="Najar F.Z."/>
            <person name="Nicholson C."/>
            <person name="Noirot C."/>
            <person name="O'Bleness M."/>
            <person name="Paule C.R."/>
            <person name="Poulain J."/>
            <person name="Prion F."/>
            <person name="Qin B."/>
            <person name="Qu C."/>
            <person name="Retzel E.F."/>
            <person name="Riddle C."/>
            <person name="Sallet E."/>
            <person name="Samain S."/>
            <person name="Samson N."/>
            <person name="Sanders I."/>
            <person name="Saurat O."/>
            <person name="Scarpelli C."/>
            <person name="Schiex T."/>
            <person name="Segurens B."/>
            <person name="Severin A.J."/>
            <person name="Sherrier D.J."/>
            <person name="Shi R."/>
            <person name="Sims S."/>
            <person name="Singer S.R."/>
            <person name="Sinharoy S."/>
            <person name="Sterck L."/>
            <person name="Viollet A."/>
            <person name="Wang B.B."/>
            <person name="Wang K."/>
            <person name="Wang M."/>
            <person name="Wang X."/>
            <person name="Warfsmann J."/>
            <person name="Weissenbach J."/>
            <person name="White D.D."/>
            <person name="White J.D."/>
            <person name="Wiley G.B."/>
            <person name="Wincker P."/>
            <person name="Xing Y."/>
            <person name="Yang L."/>
            <person name="Yao Z."/>
            <person name="Ying F."/>
            <person name="Zhai J."/>
            <person name="Zhou L."/>
            <person name="Zuber A."/>
            <person name="Denarie J."/>
            <person name="Dixon R.A."/>
            <person name="May G.D."/>
            <person name="Schwartz D.C."/>
            <person name="Rogers J."/>
            <person name="Quetier F."/>
            <person name="Town C.D."/>
            <person name="Roe B.A."/>
        </authorList>
    </citation>
    <scope>NUCLEOTIDE SEQUENCE [LARGE SCALE GENOMIC DNA]</scope>
    <source>
        <strain evidence="5">A17</strain>
        <strain evidence="7 8">cv. Jemalong A17</strain>
    </source>
</reference>
<reference evidence="6" key="5">
    <citation type="journal article" date="2018" name="Nat. Plants">
        <title>Whole-genome landscape of Medicago truncatula symbiotic genes.</title>
        <authorList>
            <person name="Pecrix Y."/>
            <person name="Gamas P."/>
            <person name="Carrere S."/>
        </authorList>
    </citation>
    <scope>NUCLEOTIDE SEQUENCE</scope>
    <source>
        <tissue evidence="6">Leaves</tissue>
    </source>
</reference>
<feature type="repeat" description="PPR" evidence="3">
    <location>
        <begin position="338"/>
        <end position="372"/>
    </location>
</feature>
<dbReference type="EMBL" id="PSQE01000008">
    <property type="protein sequence ID" value="RHN38569.1"/>
    <property type="molecule type" value="Genomic_DNA"/>
</dbReference>
<name>G7LAS1_MEDTR</name>
<accession>G7LAS1</accession>
<feature type="repeat" description="PPR" evidence="3">
    <location>
        <begin position="408"/>
        <end position="442"/>
    </location>
</feature>
<evidence type="ECO:0000313" key="6">
    <source>
        <dbReference type="EMBL" id="RHN38569.1"/>
    </source>
</evidence>
<dbReference type="InterPro" id="IPR011990">
    <property type="entry name" value="TPR-like_helical_dom_sf"/>
</dbReference>
<evidence type="ECO:0000313" key="5">
    <source>
        <dbReference type="EMBL" id="AET01163.2"/>
    </source>
</evidence>
<feature type="repeat" description="PPR" evidence="3">
    <location>
        <begin position="373"/>
        <end position="407"/>
    </location>
</feature>
<dbReference type="PaxDb" id="3880-AET01163"/>
<feature type="repeat" description="PPR" evidence="3">
    <location>
        <begin position="233"/>
        <end position="267"/>
    </location>
</feature>
<reference evidence="5 8" key="2">
    <citation type="journal article" date="2014" name="BMC Genomics">
        <title>An improved genome release (version Mt4.0) for the model legume Medicago truncatula.</title>
        <authorList>
            <person name="Tang H."/>
            <person name="Krishnakumar V."/>
            <person name="Bidwell S."/>
            <person name="Rosen B."/>
            <person name="Chan A."/>
            <person name="Zhou S."/>
            <person name="Gentzbittel L."/>
            <person name="Childs K.L."/>
            <person name="Yandell M."/>
            <person name="Gundlach H."/>
            <person name="Mayer K.F."/>
            <person name="Schwartz D.C."/>
            <person name="Town C.D."/>
        </authorList>
    </citation>
    <scope>GENOME REANNOTATION</scope>
    <source>
        <strain evidence="7 8">cv. Jemalong A17</strain>
    </source>
</reference>
<reference evidence="9" key="4">
    <citation type="journal article" date="2018" name="Nat. Plants">
        <title>Whole-genome landscape of Medicago truncatula symbiotic genes.</title>
        <authorList>
            <person name="Pecrix Y."/>
            <person name="Staton S.E."/>
            <person name="Sallet E."/>
            <person name="Lelandais-Briere C."/>
            <person name="Moreau S."/>
            <person name="Carrere S."/>
            <person name="Blein T."/>
            <person name="Jardinaud M.F."/>
            <person name="Latrasse D."/>
            <person name="Zouine M."/>
            <person name="Zahm M."/>
            <person name="Kreplak J."/>
            <person name="Mayjonade B."/>
            <person name="Satge C."/>
            <person name="Perez M."/>
            <person name="Cauet S."/>
            <person name="Marande W."/>
            <person name="Chantry-Darmon C."/>
            <person name="Lopez-Roques C."/>
            <person name="Bouchez O."/>
            <person name="Berard A."/>
            <person name="Debelle F."/>
            <person name="Munos S."/>
            <person name="Bendahmane A."/>
            <person name="Berges H."/>
            <person name="Niebel A."/>
            <person name="Buitink J."/>
            <person name="Frugier F."/>
            <person name="Benhamed M."/>
            <person name="Crespi M."/>
            <person name="Gouzy J."/>
            <person name="Gamas P."/>
        </authorList>
    </citation>
    <scope>NUCLEOTIDE SEQUENCE [LARGE SCALE GENOMIC DNA]</scope>
    <source>
        <strain evidence="9">cv. Jemalong A17</strain>
    </source>
</reference>
<feature type="region of interest" description="Disordered" evidence="4">
    <location>
        <begin position="1"/>
        <end position="61"/>
    </location>
</feature>
<evidence type="ECO:0000256" key="3">
    <source>
        <dbReference type="PROSITE-ProRule" id="PRU00708"/>
    </source>
</evidence>
<dbReference type="PANTHER" id="PTHR47939">
    <property type="entry name" value="MEMBRANE-ASSOCIATED SALT-INDUCIBLE PROTEIN-LIKE"/>
    <property type="match status" value="1"/>
</dbReference>
<dbReference type="eggNOG" id="KOG4197">
    <property type="taxonomic scope" value="Eukaryota"/>
</dbReference>
<dbReference type="Proteomes" id="UP000002051">
    <property type="component" value="Chromosome 8"/>
</dbReference>
<proteinExistence type="inferred from homology"/>
<gene>
    <name evidence="7" type="primary">11423312</name>
    <name evidence="5" type="ordered locus">MTR_8g005870</name>
    <name evidence="6" type="ORF">MtrunA17_Chr8g0334641</name>
</gene>
<dbReference type="PANTHER" id="PTHR47939:SF13">
    <property type="entry name" value="OS03G0201400 PROTEIN"/>
    <property type="match status" value="1"/>
</dbReference>
<keyword evidence="2" id="KW-0677">Repeat</keyword>
<keyword evidence="8" id="KW-1185">Reference proteome</keyword>
<sequence length="467" mass="52377">MGKIPPSFRSALSNPNLIHRSSSLIPSSPKPHHFPNKTRKPHQKQQQSQSQSQSPKPVSVFKSPNLQEAKSIFNSFVNSSNAPIDSRFHNSLLQSYASISTINDSIAFLRHMTKTHPSFSPDKSTYHILLTHCCKSTDSKYSTLSLIHQTLNLMVSDGISPDKGTVDLAVRSLCTADRVDDAVELIKELSSKHCSPDIYSYNFLVKNLCKSRTLSLVYAFIDEMRTKFDVKPNLVTYTILIDNVCNTKNLREATRLVDILEEEGFKPDCFLYNTIMKGYCMLSRGSEAIEVYNRMKEKGVEPDLITYNTLIFGLSKSGRVSEAKKLLRVMAEKGHFPDEVTYTSLMNGMCRKGETLAALALLEEMEMKGCSPNTCTYNTLLHGLCKSRMFDKAMELYGAMKSDGLKLDMASYATFVRALCSVGRVADAYEVFDYAVESKSLSDVAAYSTLESTLKWFKKAKEEGLKF</sequence>
<dbReference type="NCBIfam" id="TIGR00756">
    <property type="entry name" value="PPR"/>
    <property type="match status" value="7"/>
</dbReference>
<dbReference type="KEGG" id="mtr:11423312"/>
<evidence type="ECO:0000313" key="8">
    <source>
        <dbReference type="Proteomes" id="UP000002051"/>
    </source>
</evidence>
<feature type="repeat" description="PPR" evidence="3">
    <location>
        <begin position="303"/>
        <end position="337"/>
    </location>
</feature>
<comment type="similarity">
    <text evidence="1">Belongs to the PPR family. P subfamily.</text>
</comment>
<feature type="compositionally biased region" description="Basic residues" evidence="4">
    <location>
        <begin position="30"/>
        <end position="43"/>
    </location>
</feature>
<dbReference type="GO" id="GO:0003729">
    <property type="term" value="F:mRNA binding"/>
    <property type="evidence" value="ECO:0000318"/>
    <property type="project" value="GO_Central"/>
</dbReference>
<dbReference type="HOGENOM" id="CLU_002706_49_0_1"/>
<evidence type="ECO:0000256" key="1">
    <source>
        <dbReference type="ARBA" id="ARBA00007626"/>
    </source>
</evidence>
<feature type="compositionally biased region" description="Polar residues" evidence="4">
    <location>
        <begin position="10"/>
        <end position="26"/>
    </location>
</feature>
<protein>
    <submittedName>
        <fullName evidence="5">PPR containing plant-like protein</fullName>
    </submittedName>
    <submittedName>
        <fullName evidence="6">Putative tetratricopeptide-like helical domain-containing protein</fullName>
    </submittedName>
</protein>
<dbReference type="AlphaFoldDB" id="G7LAS1"/>
<dbReference type="Gene3D" id="1.25.40.10">
    <property type="entry name" value="Tetratricopeptide repeat domain"/>
    <property type="match status" value="3"/>
</dbReference>
<dbReference type="EnsemblPlants" id="AET01163">
    <property type="protein sequence ID" value="AET01163"/>
    <property type="gene ID" value="MTR_8g005870"/>
</dbReference>
<dbReference type="Gramene" id="rna44524">
    <property type="protein sequence ID" value="RHN38569.1"/>
    <property type="gene ID" value="gene44524"/>
</dbReference>
<dbReference type="OrthoDB" id="185373at2759"/>
<accession>A0A0C3XVX4</accession>
<dbReference type="PROSITE" id="PS51375">
    <property type="entry name" value="PPR"/>
    <property type="match status" value="7"/>
</dbReference>
<feature type="compositionally biased region" description="Low complexity" evidence="4">
    <location>
        <begin position="44"/>
        <end position="60"/>
    </location>
</feature>
<evidence type="ECO:0000256" key="2">
    <source>
        <dbReference type="ARBA" id="ARBA00022737"/>
    </source>
</evidence>
<dbReference type="Pfam" id="PF13041">
    <property type="entry name" value="PPR_2"/>
    <property type="match status" value="3"/>
</dbReference>